<accession>A0A1I0EGI5</accession>
<feature type="coiled-coil region" evidence="2">
    <location>
        <begin position="1057"/>
        <end position="1112"/>
    </location>
</feature>
<gene>
    <name evidence="3" type="ORF">SAMN04487772_1217</name>
</gene>
<dbReference type="InterPro" id="IPR042229">
    <property type="entry name" value="Listeria/Bacterioides_rpt_sf"/>
</dbReference>
<keyword evidence="4" id="KW-1185">Reference proteome</keyword>
<dbReference type="STRING" id="29364.SAMN04487772_1217"/>
<dbReference type="OrthoDB" id="1999899at2"/>
<evidence type="ECO:0000313" key="3">
    <source>
        <dbReference type="EMBL" id="SET44261.1"/>
    </source>
</evidence>
<dbReference type="GO" id="GO:0030313">
    <property type="term" value="C:cell envelope"/>
    <property type="evidence" value="ECO:0007669"/>
    <property type="project" value="UniProtKB-SubCell"/>
</dbReference>
<dbReference type="NCBIfam" id="TIGR02543">
    <property type="entry name" value="List_Bact_rpt"/>
    <property type="match status" value="4"/>
</dbReference>
<evidence type="ECO:0000256" key="2">
    <source>
        <dbReference type="SAM" id="Coils"/>
    </source>
</evidence>
<organism evidence="3 4">
    <name type="scientific">[Clostridium] polysaccharolyticum</name>
    <dbReference type="NCBI Taxonomy" id="29364"/>
    <lineage>
        <taxon>Bacteria</taxon>
        <taxon>Bacillati</taxon>
        <taxon>Bacillota</taxon>
        <taxon>Clostridia</taxon>
        <taxon>Lachnospirales</taxon>
        <taxon>Lachnospiraceae</taxon>
    </lineage>
</organism>
<feature type="coiled-coil region" evidence="2">
    <location>
        <begin position="494"/>
        <end position="521"/>
    </location>
</feature>
<dbReference type="Pfam" id="PF07554">
    <property type="entry name" value="FIVAR"/>
    <property type="match status" value="5"/>
</dbReference>
<name>A0A1I0EGI5_9FIRM</name>
<sequence>MKKRIRWKTITFLIVVFCLFGSNLGRLPDTVAMVKADSDTEESLESVYLQETAGEAGSETKGEPTVDIEDPNAGDVLDYSRLQMEVDIAAMYLANEEFLEPYTEESVAVYRLAYEGAKSILRERKAGSQEEIDEASRALVHAYEFLFRKVLSVTFDTKTEEISIDGQRVVYGEKAKQPAVPERTGCTFKGWYQDKACTIEYNFDEPVKTDLVLYARWSVFSAKLEEAIRYAEKVLQDEDFIIAYTEESIEIYREILEYVKELVAQERIQTMEEAQDCETVLKNPEEAMNRKEIQILFMDGEECIGKQNVLYGDRIGYYTLEKSGYLFAGWFMSPDGTEKFDFDRIIRKEYVLYARWNLDYSELEAATKSAEEKLNDPEFVAPYTKESLEKYQEVLKEAQNVLWKRNAQSPEEIQELIERLGQAREDLVNKVFTVTFVSDDGTVLGTQEVEYGETATLPEPPEKEEYLFDGWYIDGNYNTAFDFEIEIWMDTILYAKWKVDYSSLEESIAHAKERLAKEEEMAKYTEESVKNYQLITEKAENMLTEESALSAEEINAMIKALEKAEQDLKVKVFHIVLDSNGGTDFAIQNVSYGETVEQPENPEREGYVFMEWCKDETLEEPYAFETEVTEPMVLYAKWEVDYAPLEKALEHAAELLSNKEELEIYEERTVKRLERAYTQAQMVYEEQSAHTAMKVAVLVSELEHAESALGIKECMVTFQTNGGSGIPDQKVKYGEKAVRPEDPEKEGYLFRGWYQEKTCQTVYDFETPVKGRIMLYAKWGISYDGLSEAVQHANELIQSEDMAAYTKVSVDNYKAIIKEATDMIEQDTALTAEDVTVLIATLQEPQKVLAKKVLEITFDSNGGTEIPVQKITYGEQVTRPEDPVKVGYLFEDWYENGTFAELYDMNAEVTKGRILYAKWALDYSELQKVLEEVRQDLESVDFTTGKIQADLENCLQICEKAEQMCTNKTATSIEQILGMIEELKLAKNRLSGKKLTVKFDSQGGTPVTDCTVFYGSAVKAPAVPEKEGYVFAGWYKDEQLAQKYDFASLVESELTLYAKWEIDYRQLELAVSKAKENLQNSAFVEKYEAASINEYQKTIQEAEQILNSQSCQTPQEVTDLVNTLRNPELKLVCFTVSFISNGDSDIIEQTVEYNSCAVKPEGVEKAGYVLEGWYVDQSYQKAYDFTTWVRSDIRLYAKWALDYRKLSWEVSISDSSVPQKDECYYKEEFWSVYKEAYRKARTMLAERNAKTKEEVEKLVNELKQAREKLEKEYLTVKFDSQGGTEVKDQTVVSGQMAIEPDTPEKESYVFAGWYVDQECSQRYDFDTKVTKDMTLYARWELNSFEQLKAMADVIKAQKESGEFEKMYKNDKAMKSFERTWKRIVEFLEEDDVDLEDAQDWLEELEEKLENLTRIGSN</sequence>
<keyword evidence="2" id="KW-0175">Coiled coil</keyword>
<feature type="coiled-coil region" evidence="2">
    <location>
        <begin position="1387"/>
        <end position="1414"/>
    </location>
</feature>
<dbReference type="Gene3D" id="2.60.40.4270">
    <property type="entry name" value="Listeria-Bacteroides repeat domain"/>
    <property type="match status" value="9"/>
</dbReference>
<comment type="subcellular location">
    <subcellularLocation>
        <location evidence="1">Cell envelope</location>
    </subcellularLocation>
</comment>
<reference evidence="3 4" key="1">
    <citation type="submission" date="2016-10" db="EMBL/GenBank/DDBJ databases">
        <authorList>
            <person name="de Groot N.N."/>
        </authorList>
    </citation>
    <scope>NUCLEOTIDE SEQUENCE [LARGE SCALE GENOMIC DNA]</scope>
    <source>
        <strain evidence="3 4">DSM 1801</strain>
    </source>
</reference>
<dbReference type="Pfam" id="PF09479">
    <property type="entry name" value="Flg_new"/>
    <property type="match status" value="9"/>
</dbReference>
<dbReference type="RefSeq" id="WP_092478493.1">
    <property type="nucleotide sequence ID" value="NZ_FOHN01000021.1"/>
</dbReference>
<feature type="coiled-coil region" evidence="2">
    <location>
        <begin position="1241"/>
        <end position="1279"/>
    </location>
</feature>
<dbReference type="Gene3D" id="1.20.1270.90">
    <property type="entry name" value="AF1782-like"/>
    <property type="match status" value="4"/>
</dbReference>
<evidence type="ECO:0000256" key="1">
    <source>
        <dbReference type="ARBA" id="ARBA00004196"/>
    </source>
</evidence>
<dbReference type="EMBL" id="FOHN01000021">
    <property type="protein sequence ID" value="SET44261.1"/>
    <property type="molecule type" value="Genomic_DNA"/>
</dbReference>
<proteinExistence type="predicted"/>
<dbReference type="InterPro" id="IPR013378">
    <property type="entry name" value="InlB-like_B-rpt"/>
</dbReference>
<evidence type="ECO:0000313" key="4">
    <source>
        <dbReference type="Proteomes" id="UP000199800"/>
    </source>
</evidence>
<dbReference type="Proteomes" id="UP000199800">
    <property type="component" value="Unassembled WGS sequence"/>
</dbReference>
<protein>
    <submittedName>
        <fullName evidence="3">Listeria/Bacterioides repeat-containing protein</fullName>
    </submittedName>
</protein>